<dbReference type="EMBL" id="JAAQOM010000003">
    <property type="protein sequence ID" value="NIA53114.1"/>
    <property type="molecule type" value="Genomic_DNA"/>
</dbReference>
<dbReference type="Gene3D" id="2.30.110.50">
    <property type="match status" value="1"/>
</dbReference>
<dbReference type="NCBIfam" id="TIGR03361">
    <property type="entry name" value="VI_Rhs_Vgr"/>
    <property type="match status" value="1"/>
</dbReference>
<dbReference type="Pfam" id="PF13296">
    <property type="entry name" value="T6SS_Vgr"/>
    <property type="match status" value="1"/>
</dbReference>
<dbReference type="InterPro" id="IPR006531">
    <property type="entry name" value="Gp5/Vgr_OB"/>
</dbReference>
<keyword evidence="6" id="KW-1185">Reference proteome</keyword>
<protein>
    <submittedName>
        <fullName evidence="5">Type VI secretion system tip protein VgrG</fullName>
    </submittedName>
</protein>
<organism evidence="5 6">
    <name type="scientific">Telluria antibiotica</name>
    <dbReference type="NCBI Taxonomy" id="2717319"/>
    <lineage>
        <taxon>Bacteria</taxon>
        <taxon>Pseudomonadati</taxon>
        <taxon>Pseudomonadota</taxon>
        <taxon>Betaproteobacteria</taxon>
        <taxon>Burkholderiales</taxon>
        <taxon>Oxalobacteraceae</taxon>
        <taxon>Telluria group</taxon>
        <taxon>Telluria</taxon>
    </lineage>
</organism>
<reference evidence="5 6" key="1">
    <citation type="submission" date="2020-03" db="EMBL/GenBank/DDBJ databases">
        <title>Genome sequence of strain Massilia sp. TW-1.</title>
        <authorList>
            <person name="Chaudhary D.K."/>
        </authorList>
    </citation>
    <scope>NUCLEOTIDE SEQUENCE [LARGE SCALE GENOMIC DNA]</scope>
    <source>
        <strain evidence="5 6">TW-1</strain>
    </source>
</reference>
<sequence>MQNRDALGDFMNGDKWLTSNNRLIRLKLFHRNGLSDDVLLPQCVMGTEAVCSGFEYQIDCVATSRNLPLKEFIGIPATLEFVTDRGQLRKVNGLVAQAASGDSDGTITSYQLVLRDAMTFMEHRVDSRVFRQLSWPQVAEIVLKEWAQLNGALSGIFEYEFAPGFRLDRYPEREQTIQFNESDASFVRRLLARSGIAWYFRPGRNRMWQQASPAAEATPAHTLVLFDDRSDLAQNAAGTVRYHRDDAAEERDAVTRWHAVRKFQAGSARIFSWDCKHPGNVPGMSAEATSTADQGRSGNELAGGVEEFIVESPHVGADSEDLYRLGLLRIQRKELDTKHFTGEGSIRDFCAGEYFTIRNHPEIDRHPEAERDFIITRVGVRARNNLPKSLEERARRLFVCNGWDGGSNALTDLTEKGAATPFQMRFESVRRTIPIVPAFDPRTDLRDPGLQTAVVVGGENDVVHCDRYGRVKIRFPATYPADHQDGRDTASTTQPDSAWVRVATNWAGSIDSHCGTLALPRVGTEVLVAFLGGDPDKPIIISQLFNGQALPPPLSARANLPSTRFLSGMHSQEIHGSRANQLRFDDTTHEISAQLASDDGVSQLNLGWLTHPRGGSHLPRGEGAELRSDKAVAIRGGKGVLITAEASNEAEGNQLDRAELIGLADGLRDIADQLAKLAETHAKDPASGPQLADLVDRLRHLDGGTNAARDGSGSGGAPVVAISGPAGIVMGTKENFALGAGKDVDLIAAADMHVAAGRQAFVRAAEGVSVFTNNGGMKHIAARGNMRTEAQEGTIELLAKKVMDLISTTDWINIKARKGVCIYGGGSELKISADGIIGKTTGSSHVYAADHQTFAKHATQVQFPDELPHHDICIPCLLMAARAHSPLVEAQ</sequence>
<dbReference type="InterPro" id="IPR028244">
    <property type="entry name" value="T6SS_Rhs_Vgr_dom"/>
</dbReference>
<evidence type="ECO:0000259" key="3">
    <source>
        <dbReference type="Pfam" id="PF10106"/>
    </source>
</evidence>
<dbReference type="RefSeq" id="WP_166857414.1">
    <property type="nucleotide sequence ID" value="NZ_JAAQOM010000003.1"/>
</dbReference>
<dbReference type="Gene3D" id="2.40.50.230">
    <property type="entry name" value="Gp5 N-terminal domain"/>
    <property type="match status" value="1"/>
</dbReference>
<dbReference type="InterPro" id="IPR017847">
    <property type="entry name" value="T6SS_RhsGE_Vgr_subset"/>
</dbReference>
<feature type="domain" description="Putative type VI secretion system Rhs element associated Vgr" evidence="4">
    <location>
        <begin position="572"/>
        <end position="678"/>
    </location>
</feature>
<evidence type="ECO:0000313" key="5">
    <source>
        <dbReference type="EMBL" id="NIA53114.1"/>
    </source>
</evidence>
<feature type="domain" description="DUF2345" evidence="3">
    <location>
        <begin position="714"/>
        <end position="853"/>
    </location>
</feature>
<accession>A0ABX0P8W1</accession>
<dbReference type="InterPro" id="IPR037026">
    <property type="entry name" value="Vgr_OB-fold_dom_sf"/>
</dbReference>
<dbReference type="Proteomes" id="UP000716322">
    <property type="component" value="Unassembled WGS sequence"/>
</dbReference>
<dbReference type="Gene3D" id="4.10.220.110">
    <property type="match status" value="1"/>
</dbReference>
<gene>
    <name evidence="5" type="ORF">HAV22_05520</name>
</gene>
<proteinExistence type="inferred from homology"/>
<dbReference type="Pfam" id="PF05954">
    <property type="entry name" value="Phage_GPD"/>
    <property type="match status" value="1"/>
</dbReference>
<feature type="domain" description="Gp5/Type VI secretion system Vgr protein OB-fold" evidence="2">
    <location>
        <begin position="493"/>
        <end position="545"/>
    </location>
</feature>
<dbReference type="InterPro" id="IPR018769">
    <property type="entry name" value="VgrG2_DUF2345"/>
</dbReference>
<dbReference type="NCBIfam" id="TIGR01646">
    <property type="entry name" value="vgr_GE"/>
    <property type="match status" value="1"/>
</dbReference>
<dbReference type="SUPFAM" id="SSF69279">
    <property type="entry name" value="Phage tail proteins"/>
    <property type="match status" value="2"/>
</dbReference>
<evidence type="ECO:0000259" key="4">
    <source>
        <dbReference type="Pfam" id="PF13296"/>
    </source>
</evidence>
<comment type="caution">
    <text evidence="5">The sequence shown here is derived from an EMBL/GenBank/DDBJ whole genome shotgun (WGS) entry which is preliminary data.</text>
</comment>
<dbReference type="Pfam" id="PF04717">
    <property type="entry name" value="Phage_base_V"/>
    <property type="match status" value="1"/>
</dbReference>
<evidence type="ECO:0000259" key="2">
    <source>
        <dbReference type="Pfam" id="PF04717"/>
    </source>
</evidence>
<evidence type="ECO:0000256" key="1">
    <source>
        <dbReference type="ARBA" id="ARBA00005558"/>
    </source>
</evidence>
<dbReference type="Gene3D" id="3.55.50.10">
    <property type="entry name" value="Baseplate protein-like domains"/>
    <property type="match status" value="1"/>
</dbReference>
<name>A0ABX0P8W1_9BURK</name>
<dbReference type="SUPFAM" id="SSF69255">
    <property type="entry name" value="gp5 N-terminal domain-like"/>
    <property type="match status" value="1"/>
</dbReference>
<evidence type="ECO:0000313" key="6">
    <source>
        <dbReference type="Proteomes" id="UP000716322"/>
    </source>
</evidence>
<dbReference type="Pfam" id="PF10106">
    <property type="entry name" value="DUF2345"/>
    <property type="match status" value="1"/>
</dbReference>
<comment type="similarity">
    <text evidence="1">Belongs to the VgrG protein family.</text>
</comment>
<dbReference type="InterPro" id="IPR006533">
    <property type="entry name" value="T6SS_Vgr_RhsGE"/>
</dbReference>